<gene>
    <name evidence="4" type="ORF">BI344_12695</name>
    <name evidence="3" type="ORF">BI347_12780</name>
</gene>
<keyword evidence="5" id="KW-1185">Reference proteome</keyword>
<feature type="domain" description="Fatty acid desaturase" evidence="2">
    <location>
        <begin position="86"/>
        <end position="322"/>
    </location>
</feature>
<feature type="transmembrane region" description="Helical" evidence="1">
    <location>
        <begin position="207"/>
        <end position="227"/>
    </location>
</feature>
<keyword evidence="1" id="KW-0472">Membrane</keyword>
<evidence type="ECO:0000313" key="3">
    <source>
        <dbReference type="EMBL" id="OHX14280.1"/>
    </source>
</evidence>
<evidence type="ECO:0000313" key="5">
    <source>
        <dbReference type="Proteomes" id="UP000180280"/>
    </source>
</evidence>
<accession>A0A1S1X4C5</accession>
<sequence>MNHSYLQALLAVLACSLTMRAIVALYYRDSKPVMRRLRLLPRISDNPETYYRPLDAWLAPLPFIWTWLDIVAAIMLATLADSPLLWTFVVLWSGGRMRALQEFGHNAVHFALCPSHAWQWWLSDIFYQFPVFKRDMHSRHKTHGDHHRKPNHPEHDPNRARVFAGGYEAGLSPYAFVARLFYPLSPAGFRNNVATMLRNSLLNHSRLTALARCATLLAIGLLLYGIGGWQGLIFGWWLPLLTSYPVFAWISLLTEHRWLIEGFPQERLELEYLMGRPTDYFGIAGWLVRVFIAPTSDAYHLAHSLYPGVRWNYLPAIDRHLKINEPRYSDNASEGLFFQRGNAPSALSELRERLVSPSVTAHLSTQGVHHD</sequence>
<name>A0A1S1X4C5_9NEIS</name>
<comment type="caution">
    <text evidence="3">The sequence shown here is derived from an EMBL/GenBank/DDBJ whole genome shotgun (WGS) entry which is preliminary data.</text>
</comment>
<keyword evidence="1" id="KW-1133">Transmembrane helix</keyword>
<evidence type="ECO:0000259" key="2">
    <source>
        <dbReference type="Pfam" id="PF00487"/>
    </source>
</evidence>
<dbReference type="RefSeq" id="WP_071114811.1">
    <property type="nucleotide sequence ID" value="NZ_MKCS01000001.1"/>
</dbReference>
<dbReference type="Pfam" id="PF00487">
    <property type="entry name" value="FA_desaturase"/>
    <property type="match status" value="1"/>
</dbReference>
<dbReference type="OrthoDB" id="9800167at2"/>
<feature type="transmembrane region" description="Helical" evidence="1">
    <location>
        <begin position="64"/>
        <end position="92"/>
    </location>
</feature>
<proteinExistence type="predicted"/>
<dbReference type="InterPro" id="IPR005804">
    <property type="entry name" value="FA_desaturase_dom"/>
</dbReference>
<evidence type="ECO:0000313" key="4">
    <source>
        <dbReference type="EMBL" id="OHX16275.1"/>
    </source>
</evidence>
<dbReference type="STRING" id="1903179.BI347_12780"/>
<dbReference type="Proteomes" id="UP000180088">
    <property type="component" value="Unassembled WGS sequence"/>
</dbReference>
<dbReference type="EMBL" id="MKCS01000001">
    <property type="protein sequence ID" value="OHX14280.1"/>
    <property type="molecule type" value="Genomic_DNA"/>
</dbReference>
<dbReference type="EMBL" id="MKCT01000083">
    <property type="protein sequence ID" value="OHX16275.1"/>
    <property type="molecule type" value="Genomic_DNA"/>
</dbReference>
<organism evidence="3">
    <name type="scientific">Chromobacterium sphagni</name>
    <dbReference type="NCBI Taxonomy" id="1903179"/>
    <lineage>
        <taxon>Bacteria</taxon>
        <taxon>Pseudomonadati</taxon>
        <taxon>Pseudomonadota</taxon>
        <taxon>Betaproteobacteria</taxon>
        <taxon>Neisseriales</taxon>
        <taxon>Chromobacteriaceae</taxon>
        <taxon>Chromobacterium</taxon>
    </lineage>
</organism>
<dbReference type="GO" id="GO:0006629">
    <property type="term" value="P:lipid metabolic process"/>
    <property type="evidence" value="ECO:0007669"/>
    <property type="project" value="InterPro"/>
</dbReference>
<reference evidence="3 5" key="1">
    <citation type="submission" date="2016-09" db="EMBL/GenBank/DDBJ databases">
        <title>Chromobacterium muskegensis sp. nov., an insecticidal bacterium isolated from Sphagnum bogs.</title>
        <authorList>
            <person name="Sparks M.E."/>
            <person name="Blackburn M.B."/>
            <person name="Gundersen-Rindal D.E."/>
            <person name="Mitchell A."/>
            <person name="Farrar R."/>
            <person name="Kuhar D."/>
        </authorList>
    </citation>
    <scope>NUCLEOTIDE SEQUENCE [LARGE SCALE GENOMIC DNA]</scope>
    <source>
        <strain evidence="4 5">14B-1</strain>
        <strain evidence="3">37-2</strain>
    </source>
</reference>
<keyword evidence="1" id="KW-0812">Transmembrane</keyword>
<evidence type="ECO:0000256" key="1">
    <source>
        <dbReference type="SAM" id="Phobius"/>
    </source>
</evidence>
<dbReference type="Proteomes" id="UP000180280">
    <property type="component" value="Unassembled WGS sequence"/>
</dbReference>
<dbReference type="AlphaFoldDB" id="A0A1S1X4C5"/>
<protein>
    <submittedName>
        <fullName evidence="3">Dihydrorhizobitoxine desaturase</fullName>
    </submittedName>
</protein>